<accession>A0A915Z8C6</accession>
<dbReference type="EMBL" id="CAGKOT010000020">
    <property type="protein sequence ID" value="CAB5364817.1"/>
    <property type="molecule type" value="Genomic_DNA"/>
</dbReference>
<proteinExistence type="predicted"/>
<reference evidence="1" key="1">
    <citation type="submission" date="2020-05" db="EMBL/GenBank/DDBJ databases">
        <authorList>
            <person name="Rincon C."/>
            <person name="Sanders R I."/>
            <person name="Robbins C."/>
            <person name="Chaturvedi A."/>
        </authorList>
    </citation>
    <scope>NUCLEOTIDE SEQUENCE</scope>
    <source>
        <strain evidence="1">CHB12</strain>
    </source>
</reference>
<dbReference type="AlphaFoldDB" id="A0A915Z8C6"/>
<name>A0A915Z8C6_9GLOM</name>
<protein>
    <submittedName>
        <fullName evidence="1">Uncharacterized protein</fullName>
    </submittedName>
</protein>
<sequence>MSNSLFPSFHSHYTTQLNQLSRSIKNDIWRRLTTREYPLTVEEASSIHPVVKELLNREVANYLKKKDRQRLKITANSTPGGNDTLNRLVLFEQSLSEREKEMTDRENLLHQCKEEYTKKLEHAKLEIQKTITSKIKMENDFYLSAESQHLQDEHDRFIGELRLLKEKLEDQYNNKMHTCYSMGINE</sequence>
<organism evidence="1 2">
    <name type="scientific">Rhizophagus irregularis</name>
    <dbReference type="NCBI Taxonomy" id="588596"/>
    <lineage>
        <taxon>Eukaryota</taxon>
        <taxon>Fungi</taxon>
        <taxon>Fungi incertae sedis</taxon>
        <taxon>Mucoromycota</taxon>
        <taxon>Glomeromycotina</taxon>
        <taxon>Glomeromycetes</taxon>
        <taxon>Glomerales</taxon>
        <taxon>Glomeraceae</taxon>
        <taxon>Rhizophagus</taxon>
    </lineage>
</organism>
<evidence type="ECO:0000313" key="1">
    <source>
        <dbReference type="EMBL" id="CAB5364817.1"/>
    </source>
</evidence>
<comment type="caution">
    <text evidence="1">The sequence shown here is derived from an EMBL/GenBank/DDBJ whole genome shotgun (WGS) entry which is preliminary data.</text>
</comment>
<evidence type="ECO:0000313" key="2">
    <source>
        <dbReference type="Proteomes" id="UP000684084"/>
    </source>
</evidence>
<dbReference type="OrthoDB" id="2393817at2759"/>
<dbReference type="Proteomes" id="UP000684084">
    <property type="component" value="Unassembled WGS sequence"/>
</dbReference>
<dbReference type="VEuPathDB" id="FungiDB:RhiirFUN_019932"/>
<gene>
    <name evidence="1" type="ORF">CHRIB12_LOCUS10160</name>
</gene>